<name>A0A179V804_9MYCO</name>
<comment type="caution">
    <text evidence="1">The sequence shown here is derived from an EMBL/GenBank/DDBJ whole genome shotgun (WGS) entry which is preliminary data.</text>
</comment>
<dbReference type="RefSeq" id="WP_064630934.1">
    <property type="nucleotide sequence ID" value="NZ_LQYE01000027.1"/>
</dbReference>
<accession>A0A179V804</accession>
<dbReference type="Proteomes" id="UP000186919">
    <property type="component" value="Unassembled WGS sequence"/>
</dbReference>
<evidence type="ECO:0000313" key="1">
    <source>
        <dbReference type="EMBL" id="OAT68048.1"/>
    </source>
</evidence>
<dbReference type="AlphaFoldDB" id="A0A179V804"/>
<organism evidence="1 2">
    <name type="scientific">Mycobacteroides immunogenum</name>
    <dbReference type="NCBI Taxonomy" id="83262"/>
    <lineage>
        <taxon>Bacteria</taxon>
        <taxon>Bacillati</taxon>
        <taxon>Actinomycetota</taxon>
        <taxon>Actinomycetes</taxon>
        <taxon>Mycobacteriales</taxon>
        <taxon>Mycobacteriaceae</taxon>
        <taxon>Mycobacteroides</taxon>
    </lineage>
</organism>
<sequence length="159" mass="16988">MNAQQIPGELSDLLRGFPEIDATEQAFPFVTVDTGGYPHTALLSRSELEPGPDDLSLLAAVAGRVTRANLKRTGTASLLAVRGTTCHHAKLRMTGSTTERGLMGCVFTLTEYRRDDIGIALQPMCFRTSAELAQQENWQLSTAMLATLGGAPRRGVAGG</sequence>
<reference evidence="1 2" key="1">
    <citation type="submission" date="2016-01" db="EMBL/GenBank/DDBJ databases">
        <title>Mycobacterium immunogenum strain CD11_6 genome sequencing and assembly.</title>
        <authorList>
            <person name="Kaur G."/>
            <person name="Nair G.R."/>
            <person name="Mayilraj S."/>
        </authorList>
    </citation>
    <scope>NUCLEOTIDE SEQUENCE [LARGE SCALE GENOMIC DNA]</scope>
    <source>
        <strain evidence="1 2">CD11-6</strain>
    </source>
</reference>
<proteinExistence type="predicted"/>
<gene>
    <name evidence="1" type="ORF">AWB85_09295</name>
</gene>
<protein>
    <submittedName>
        <fullName evidence="1">Uncharacterized protein</fullName>
    </submittedName>
</protein>
<dbReference type="EMBL" id="LQYE01000027">
    <property type="protein sequence ID" value="OAT68048.1"/>
    <property type="molecule type" value="Genomic_DNA"/>
</dbReference>
<evidence type="ECO:0000313" key="2">
    <source>
        <dbReference type="Proteomes" id="UP000186919"/>
    </source>
</evidence>